<feature type="domain" description="RING-type" evidence="6">
    <location>
        <begin position="412"/>
        <end position="453"/>
    </location>
</feature>
<evidence type="ECO:0000256" key="1">
    <source>
        <dbReference type="ARBA" id="ARBA00022723"/>
    </source>
</evidence>
<evidence type="ECO:0000256" key="3">
    <source>
        <dbReference type="ARBA" id="ARBA00022833"/>
    </source>
</evidence>
<keyword evidence="2 4" id="KW-0863">Zinc-finger</keyword>
<proteinExistence type="predicted"/>
<dbReference type="AlphaFoldDB" id="A0A813KNA0"/>
<feature type="compositionally biased region" description="Polar residues" evidence="5">
    <location>
        <begin position="318"/>
        <end position="334"/>
    </location>
</feature>
<feature type="region of interest" description="Disordered" evidence="5">
    <location>
        <begin position="1"/>
        <end position="74"/>
    </location>
</feature>
<evidence type="ECO:0000259" key="6">
    <source>
        <dbReference type="PROSITE" id="PS50089"/>
    </source>
</evidence>
<dbReference type="InterPro" id="IPR001841">
    <property type="entry name" value="Znf_RING"/>
</dbReference>
<evidence type="ECO:0000256" key="4">
    <source>
        <dbReference type="PROSITE-ProRule" id="PRU00175"/>
    </source>
</evidence>
<evidence type="ECO:0000256" key="2">
    <source>
        <dbReference type="ARBA" id="ARBA00022771"/>
    </source>
</evidence>
<feature type="region of interest" description="Disordered" evidence="5">
    <location>
        <begin position="109"/>
        <end position="153"/>
    </location>
</feature>
<reference evidence="7" key="1">
    <citation type="submission" date="2021-02" db="EMBL/GenBank/DDBJ databases">
        <authorList>
            <person name="Dougan E. K."/>
            <person name="Rhodes N."/>
            <person name="Thang M."/>
            <person name="Chan C."/>
        </authorList>
    </citation>
    <scope>NUCLEOTIDE SEQUENCE</scope>
</reference>
<dbReference type="PANTHER" id="PTHR45931:SF3">
    <property type="entry name" value="RING ZINC FINGER-CONTAINING PROTEIN"/>
    <property type="match status" value="1"/>
</dbReference>
<dbReference type="PROSITE" id="PS50089">
    <property type="entry name" value="ZF_RING_2"/>
    <property type="match status" value="1"/>
</dbReference>
<comment type="caution">
    <text evidence="7">The sequence shown here is derived from an EMBL/GenBank/DDBJ whole genome shotgun (WGS) entry which is preliminary data.</text>
</comment>
<name>A0A813KNA0_POLGL</name>
<dbReference type="GO" id="GO:0006511">
    <property type="term" value="P:ubiquitin-dependent protein catabolic process"/>
    <property type="evidence" value="ECO:0007669"/>
    <property type="project" value="TreeGrafter"/>
</dbReference>
<organism evidence="7 8">
    <name type="scientific">Polarella glacialis</name>
    <name type="common">Dinoflagellate</name>
    <dbReference type="NCBI Taxonomy" id="89957"/>
    <lineage>
        <taxon>Eukaryota</taxon>
        <taxon>Sar</taxon>
        <taxon>Alveolata</taxon>
        <taxon>Dinophyceae</taxon>
        <taxon>Suessiales</taxon>
        <taxon>Suessiaceae</taxon>
        <taxon>Polarella</taxon>
    </lineage>
</organism>
<accession>A0A813KNA0</accession>
<dbReference type="GO" id="GO:0005634">
    <property type="term" value="C:nucleus"/>
    <property type="evidence" value="ECO:0007669"/>
    <property type="project" value="TreeGrafter"/>
</dbReference>
<dbReference type="Proteomes" id="UP000626109">
    <property type="component" value="Unassembled WGS sequence"/>
</dbReference>
<keyword evidence="3" id="KW-0862">Zinc</keyword>
<dbReference type="Pfam" id="PF13639">
    <property type="entry name" value="zf-RING_2"/>
    <property type="match status" value="1"/>
</dbReference>
<feature type="compositionally biased region" description="Low complexity" evidence="5">
    <location>
        <begin position="182"/>
        <end position="204"/>
    </location>
</feature>
<dbReference type="Gene3D" id="3.30.40.10">
    <property type="entry name" value="Zinc/RING finger domain, C3HC4 (zinc finger)"/>
    <property type="match status" value="1"/>
</dbReference>
<dbReference type="GO" id="GO:0061630">
    <property type="term" value="F:ubiquitin protein ligase activity"/>
    <property type="evidence" value="ECO:0007669"/>
    <property type="project" value="TreeGrafter"/>
</dbReference>
<protein>
    <recommendedName>
        <fullName evidence="6">RING-type domain-containing protein</fullName>
    </recommendedName>
</protein>
<sequence length="462" mass="49147">MAHPERLPRGLSSRLQSSGVLESCGQMPRIGPPDSPQGPRRPQQVGASLSFGPAASIPGRSVISAQSNEAGGALEDCEDNAEEYHVENVQGSLASPGAFGRLLAAISEARPAEEVPRVPPEDGGAASIAGRSATPSRESSPRPPASAARQSGSMFRTLLRCLCRGSPPETSAGTRGSGSPPARSGEGSGAAHHSSAHVLAGSAAAEDRRRSAGRSAAGVFDASRSRNSRSQRRLEILEQHPPHIATLLGQFELAREARDLELALQRSLEMSGAAERGGGQQEAPRGVIPGNDFQRALERIIAQAESDAVQEGGPQSGEDATTQRRSSSESLATNVLNNRRQLQSFLQRPGRAPMAGGGMPGSEFFFGGGPENEQSHSRRIQDIVEQTRRQHLLRELPKEKYSPAQHKGLEECELCLEDYMEGDQLMRLPCLHIFHSGCVGPWLHKAATCPVCQINICQAMLG</sequence>
<feature type="region of interest" description="Disordered" evidence="5">
    <location>
        <begin position="305"/>
        <end position="334"/>
    </location>
</feature>
<dbReference type="EMBL" id="CAJNNW010031742">
    <property type="protein sequence ID" value="CAE8708746.1"/>
    <property type="molecule type" value="Genomic_DNA"/>
</dbReference>
<evidence type="ECO:0000256" key="5">
    <source>
        <dbReference type="SAM" id="MobiDB-lite"/>
    </source>
</evidence>
<evidence type="ECO:0000313" key="8">
    <source>
        <dbReference type="Proteomes" id="UP000626109"/>
    </source>
</evidence>
<dbReference type="InterPro" id="IPR051834">
    <property type="entry name" value="RING_finger_E3_ligase"/>
</dbReference>
<dbReference type="GO" id="GO:0008270">
    <property type="term" value="F:zinc ion binding"/>
    <property type="evidence" value="ECO:0007669"/>
    <property type="project" value="UniProtKB-KW"/>
</dbReference>
<feature type="compositionally biased region" description="Gly residues" evidence="5">
    <location>
        <begin position="355"/>
        <end position="370"/>
    </location>
</feature>
<dbReference type="CDD" id="cd16454">
    <property type="entry name" value="RING-H2_PA-TM-RING"/>
    <property type="match status" value="1"/>
</dbReference>
<feature type="compositionally biased region" description="Basic and acidic residues" evidence="5">
    <location>
        <begin position="110"/>
        <end position="120"/>
    </location>
</feature>
<dbReference type="SMART" id="SM00184">
    <property type="entry name" value="RING"/>
    <property type="match status" value="1"/>
</dbReference>
<dbReference type="SUPFAM" id="SSF57850">
    <property type="entry name" value="RING/U-box"/>
    <property type="match status" value="1"/>
</dbReference>
<gene>
    <name evidence="7" type="ORF">PGLA2088_LOCUS35070</name>
</gene>
<keyword evidence="1" id="KW-0479">Metal-binding</keyword>
<evidence type="ECO:0000313" key="7">
    <source>
        <dbReference type="EMBL" id="CAE8708746.1"/>
    </source>
</evidence>
<feature type="region of interest" description="Disordered" evidence="5">
    <location>
        <begin position="165"/>
        <end position="229"/>
    </location>
</feature>
<dbReference type="InterPro" id="IPR013083">
    <property type="entry name" value="Znf_RING/FYVE/PHD"/>
</dbReference>
<dbReference type="PANTHER" id="PTHR45931">
    <property type="entry name" value="SI:CH211-59O9.10"/>
    <property type="match status" value="1"/>
</dbReference>
<feature type="region of interest" description="Disordered" evidence="5">
    <location>
        <begin position="348"/>
        <end position="378"/>
    </location>
</feature>